<proteinExistence type="predicted"/>
<protein>
    <submittedName>
        <fullName evidence="1">Uncharacterized protein</fullName>
    </submittedName>
</protein>
<dbReference type="AlphaFoldDB" id="W6TVH2"/>
<keyword evidence="2" id="KW-1185">Reference proteome</keyword>
<evidence type="ECO:0000313" key="2">
    <source>
        <dbReference type="Proteomes" id="UP000019112"/>
    </source>
</evidence>
<comment type="caution">
    <text evidence="1">The sequence shown here is derived from an EMBL/GenBank/DDBJ whole genome shotgun (WGS) entry which is preliminary data.</text>
</comment>
<dbReference type="STRING" id="1399147.P618_200018"/>
<sequence>MDELDVQVADEKWAQHYQDQSLENLGSLAHPNKHPHEIQLKQGLCVVMPFLVLA</sequence>
<organism evidence="1 2">
    <name type="scientific">Holospora obtusa F1</name>
    <dbReference type="NCBI Taxonomy" id="1399147"/>
    <lineage>
        <taxon>Bacteria</taxon>
        <taxon>Pseudomonadati</taxon>
        <taxon>Pseudomonadota</taxon>
        <taxon>Alphaproteobacteria</taxon>
        <taxon>Holosporales</taxon>
        <taxon>Holosporaceae</taxon>
        <taxon>Holospora</taxon>
    </lineage>
</organism>
<dbReference type="Proteomes" id="UP000019112">
    <property type="component" value="Unassembled WGS sequence"/>
</dbReference>
<gene>
    <name evidence="1" type="ORF">P618_200018</name>
</gene>
<dbReference type="EMBL" id="AWTR02000002">
    <property type="protein sequence ID" value="ETZ07777.1"/>
    <property type="molecule type" value="Genomic_DNA"/>
</dbReference>
<name>W6TVH2_HOLOB</name>
<reference evidence="1 2" key="1">
    <citation type="journal article" date="2014" name="FEMS Microbiol. Lett.">
        <title>Draft genome sequences of three Holospora species (Holospora obtusa, Holospora undulata, and Holospora elegans), endonuclear symbiotic bacteria of the ciliate Paramecium caudatum.</title>
        <authorList>
            <person name="Dohra H."/>
            <person name="Tanaka K."/>
            <person name="Suzuki T."/>
            <person name="Fujishima M."/>
            <person name="Suzuki H."/>
        </authorList>
    </citation>
    <scope>NUCLEOTIDE SEQUENCE [LARGE SCALE GENOMIC DNA]</scope>
    <source>
        <strain evidence="1 2">F1</strain>
    </source>
</reference>
<evidence type="ECO:0000313" key="1">
    <source>
        <dbReference type="EMBL" id="ETZ07777.1"/>
    </source>
</evidence>
<accession>W6TVH2</accession>